<evidence type="ECO:0000313" key="3">
    <source>
        <dbReference type="Proteomes" id="UP000886998"/>
    </source>
</evidence>
<reference evidence="2" key="1">
    <citation type="submission" date="2020-08" db="EMBL/GenBank/DDBJ databases">
        <title>Multicomponent nature underlies the extraordinary mechanical properties of spider dragline silk.</title>
        <authorList>
            <person name="Kono N."/>
            <person name="Nakamura H."/>
            <person name="Mori M."/>
            <person name="Yoshida Y."/>
            <person name="Ohtoshi R."/>
            <person name="Malay A.D."/>
            <person name="Moran D.A.P."/>
            <person name="Tomita M."/>
            <person name="Numata K."/>
            <person name="Arakawa K."/>
        </authorList>
    </citation>
    <scope>NUCLEOTIDE SEQUENCE</scope>
</reference>
<feature type="compositionally biased region" description="Polar residues" evidence="1">
    <location>
        <begin position="8"/>
        <end position="24"/>
    </location>
</feature>
<dbReference type="AlphaFoldDB" id="A0A8X6IXM1"/>
<feature type="region of interest" description="Disordered" evidence="1">
    <location>
        <begin position="1"/>
        <end position="24"/>
    </location>
</feature>
<keyword evidence="3" id="KW-1185">Reference proteome</keyword>
<organism evidence="2 3">
    <name type="scientific">Trichonephila inaurata madagascariensis</name>
    <dbReference type="NCBI Taxonomy" id="2747483"/>
    <lineage>
        <taxon>Eukaryota</taxon>
        <taxon>Metazoa</taxon>
        <taxon>Ecdysozoa</taxon>
        <taxon>Arthropoda</taxon>
        <taxon>Chelicerata</taxon>
        <taxon>Arachnida</taxon>
        <taxon>Araneae</taxon>
        <taxon>Araneomorphae</taxon>
        <taxon>Entelegynae</taxon>
        <taxon>Araneoidea</taxon>
        <taxon>Nephilidae</taxon>
        <taxon>Trichonephila</taxon>
        <taxon>Trichonephila inaurata</taxon>
    </lineage>
</organism>
<accession>A0A8X6IXM1</accession>
<name>A0A8X6IXM1_9ARAC</name>
<protein>
    <submittedName>
        <fullName evidence="2">Uncharacterized protein</fullName>
    </submittedName>
</protein>
<evidence type="ECO:0000256" key="1">
    <source>
        <dbReference type="SAM" id="MobiDB-lite"/>
    </source>
</evidence>
<proteinExistence type="predicted"/>
<dbReference type="EMBL" id="BMAV01027950">
    <property type="protein sequence ID" value="GFS63760.1"/>
    <property type="molecule type" value="Genomic_DNA"/>
</dbReference>
<comment type="caution">
    <text evidence="2">The sequence shown here is derived from an EMBL/GenBank/DDBJ whole genome shotgun (WGS) entry which is preliminary data.</text>
</comment>
<gene>
    <name evidence="2" type="ORF">TNIN_422841</name>
</gene>
<evidence type="ECO:0000313" key="2">
    <source>
        <dbReference type="EMBL" id="GFS63760.1"/>
    </source>
</evidence>
<sequence length="109" mass="12189">MDTPRGENANQSQKNAAPKSKATSCQPLVLQVHDNVRKMYAERHRCFSTFYGVIQERFPPIPPNPINSSLACKGGFPALRISRMKTPSLDLTKSKNVRSLNQTFAKINT</sequence>
<dbReference type="Proteomes" id="UP000886998">
    <property type="component" value="Unassembled WGS sequence"/>
</dbReference>